<evidence type="ECO:0000256" key="3">
    <source>
        <dbReference type="ARBA" id="ARBA00023277"/>
    </source>
</evidence>
<dbReference type="AlphaFoldDB" id="A0A430AFE5"/>
<dbReference type="InterPro" id="IPR050288">
    <property type="entry name" value="Cellulose_deg_GH3"/>
</dbReference>
<dbReference type="SUPFAM" id="SSF51445">
    <property type="entry name" value="(Trans)glycosidases"/>
    <property type="match status" value="1"/>
</dbReference>
<dbReference type="InterPro" id="IPR019800">
    <property type="entry name" value="Glyco_hydro_3_AS"/>
</dbReference>
<gene>
    <name evidence="6" type="ORF">CBF30_09175</name>
</gene>
<dbReference type="SMART" id="SM01217">
    <property type="entry name" value="Fn3_like"/>
    <property type="match status" value="1"/>
</dbReference>
<dbReference type="Pfam" id="PF14310">
    <property type="entry name" value="Fn3-like"/>
    <property type="match status" value="1"/>
</dbReference>
<dbReference type="Gene3D" id="3.40.50.1700">
    <property type="entry name" value="Glycoside hydrolase family 3 C-terminal domain"/>
    <property type="match status" value="1"/>
</dbReference>
<accession>A0A430AFE5</accession>
<dbReference type="InterPro" id="IPR036881">
    <property type="entry name" value="Glyco_hydro_3_C_sf"/>
</dbReference>
<keyword evidence="7" id="KW-1185">Reference proteome</keyword>
<keyword evidence="3" id="KW-0119">Carbohydrate metabolism</keyword>
<dbReference type="Proteomes" id="UP000288669">
    <property type="component" value="Unassembled WGS sequence"/>
</dbReference>
<dbReference type="Pfam" id="PF01915">
    <property type="entry name" value="Glyco_hydro_3_C"/>
    <property type="match status" value="1"/>
</dbReference>
<evidence type="ECO:0000313" key="6">
    <source>
        <dbReference type="EMBL" id="RSU06415.1"/>
    </source>
</evidence>
<dbReference type="InterPro" id="IPR013783">
    <property type="entry name" value="Ig-like_fold"/>
</dbReference>
<comment type="similarity">
    <text evidence="1 4">Belongs to the glycosyl hydrolase 3 family.</text>
</comment>
<evidence type="ECO:0000313" key="7">
    <source>
        <dbReference type="Proteomes" id="UP000288669"/>
    </source>
</evidence>
<proteinExistence type="inferred from homology"/>
<dbReference type="PROSITE" id="PS00775">
    <property type="entry name" value="GLYCOSYL_HYDROL_F3"/>
    <property type="match status" value="1"/>
</dbReference>
<dbReference type="PANTHER" id="PTHR42715:SF10">
    <property type="entry name" value="BETA-GLUCOSIDASE"/>
    <property type="match status" value="1"/>
</dbReference>
<evidence type="ECO:0000256" key="2">
    <source>
        <dbReference type="ARBA" id="ARBA00022801"/>
    </source>
</evidence>
<dbReference type="InterPro" id="IPR017853">
    <property type="entry name" value="GH"/>
</dbReference>
<dbReference type="FunFam" id="2.60.40.10:FF:000495">
    <property type="entry name" value="Periplasmic beta-glucosidase"/>
    <property type="match status" value="1"/>
</dbReference>
<sequence>MRKEELVQLIGSLTTEEKVGQLIQLTGNFFDAEDTVMETGPLKKIGFNEETFDLYSTGSLLNVVEPKNIYDIQKKNLAKTKHNIPLLFMADVIYGYKTIFPIPIAQTCSWNFDLIEKAAKVMAKECYDSGIHVTFAPMVDIVRDIRWGRVLESPGEDPILAREYAKSMTKGIQGDESILPQDHLAACVKHFAAYGAPIAGKEYNGVELSEEALHNVYLPSYQAAIAAGSKLVMTAFNTLNGVPCTGNKWLNQEILREEFQFPGVLISDYAAIEELKVHGYTANDLESAKMAIENTVDIDMKTSVYANHLPALANENPEIMKLLDDSVLRVLELKNDLGLFEDPYRGLDPLDFSKGKRLTTQHRQTSLQLAEESVVLLKNEQVLPLKKAEKVAVIGPYGEEKATIGFWAITGDTKDTVSLLEGLKQLADEGIVLPAFAKGCNILPASEVDQYDKYSQAIDIDIHSEETMLEEAIKVASNVDTIVLALGESTYQSGEGGSRTTPCLPKNQVKLLKALKKLGKKIILIVYAGRPLLLDEIVEDVAAILYAWFPGTMSGQALANILYGKANPCAKLSMTFPRSVGQLPIYYNSGSTGRPVQASNPNHRFASRYLDEDNSPLYCFGYGQSYTEFAYGKVELDKESMDENGTITASVTVKNTGNCAGKEIVQLYLQDIAASVVRPVKELKDFRKVILDSGEEKTLQFKITEQQLRFYSPKEGWISESGAFNLFIGKDSEDNQQQGRFYLIKN</sequence>
<dbReference type="InterPro" id="IPR001764">
    <property type="entry name" value="Glyco_hydro_3_N"/>
</dbReference>
<feature type="domain" description="Fibronectin type III-like" evidence="5">
    <location>
        <begin position="663"/>
        <end position="732"/>
    </location>
</feature>
<keyword evidence="2 4" id="KW-0378">Hydrolase</keyword>
<dbReference type="PANTHER" id="PTHR42715">
    <property type="entry name" value="BETA-GLUCOSIDASE"/>
    <property type="match status" value="1"/>
</dbReference>
<name>A0A430AFE5_9ENTE</name>
<organism evidence="6 7">
    <name type="scientific">Vagococcus entomophilus</name>
    <dbReference type="NCBI Taxonomy" id="1160095"/>
    <lineage>
        <taxon>Bacteria</taxon>
        <taxon>Bacillati</taxon>
        <taxon>Bacillota</taxon>
        <taxon>Bacilli</taxon>
        <taxon>Lactobacillales</taxon>
        <taxon>Enterococcaceae</taxon>
        <taxon>Vagococcus</taxon>
    </lineage>
</organism>
<dbReference type="InterPro" id="IPR026891">
    <property type="entry name" value="Fn3-like"/>
</dbReference>
<evidence type="ECO:0000256" key="4">
    <source>
        <dbReference type="RuleBase" id="RU361161"/>
    </source>
</evidence>
<evidence type="ECO:0000259" key="5">
    <source>
        <dbReference type="SMART" id="SM01217"/>
    </source>
</evidence>
<dbReference type="Gene3D" id="2.60.40.10">
    <property type="entry name" value="Immunoglobulins"/>
    <property type="match status" value="1"/>
</dbReference>
<evidence type="ECO:0000256" key="1">
    <source>
        <dbReference type="ARBA" id="ARBA00005336"/>
    </source>
</evidence>
<dbReference type="RefSeq" id="WP_126825619.1">
    <property type="nucleotide sequence ID" value="NZ_JBHLWU010000001.1"/>
</dbReference>
<dbReference type="SUPFAM" id="SSF52279">
    <property type="entry name" value="Beta-D-glucan exohydrolase, C-terminal domain"/>
    <property type="match status" value="1"/>
</dbReference>
<dbReference type="Pfam" id="PF00933">
    <property type="entry name" value="Glyco_hydro_3"/>
    <property type="match status" value="1"/>
</dbReference>
<dbReference type="PRINTS" id="PR00133">
    <property type="entry name" value="GLHYDRLASE3"/>
</dbReference>
<keyword evidence="4" id="KW-0326">Glycosidase</keyword>
<dbReference type="EMBL" id="NGJZ01000003">
    <property type="protein sequence ID" value="RSU06415.1"/>
    <property type="molecule type" value="Genomic_DNA"/>
</dbReference>
<dbReference type="NCBIfam" id="NF011678">
    <property type="entry name" value="PRK15098.1"/>
    <property type="match status" value="1"/>
</dbReference>
<dbReference type="OrthoDB" id="9805821at2"/>
<dbReference type="InterPro" id="IPR036962">
    <property type="entry name" value="Glyco_hydro_3_N_sf"/>
</dbReference>
<protein>
    <submittedName>
        <fullName evidence="6">Beta-glucosidase</fullName>
    </submittedName>
</protein>
<dbReference type="Gene3D" id="3.20.20.300">
    <property type="entry name" value="Glycoside hydrolase, family 3, N-terminal domain"/>
    <property type="match status" value="1"/>
</dbReference>
<comment type="caution">
    <text evidence="6">The sequence shown here is derived from an EMBL/GenBank/DDBJ whole genome shotgun (WGS) entry which is preliminary data.</text>
</comment>
<reference evidence="6 7" key="1">
    <citation type="submission" date="2017-05" db="EMBL/GenBank/DDBJ databases">
        <title>Vagococcus spp. assemblies.</title>
        <authorList>
            <person name="Gulvik C.A."/>
        </authorList>
    </citation>
    <scope>NUCLEOTIDE SEQUENCE [LARGE SCALE GENOMIC DNA]</scope>
    <source>
        <strain evidence="6 7">DSM 24756</strain>
    </source>
</reference>
<dbReference type="GO" id="GO:0005975">
    <property type="term" value="P:carbohydrate metabolic process"/>
    <property type="evidence" value="ECO:0007669"/>
    <property type="project" value="InterPro"/>
</dbReference>
<dbReference type="GO" id="GO:0008422">
    <property type="term" value="F:beta-glucosidase activity"/>
    <property type="evidence" value="ECO:0007669"/>
    <property type="project" value="UniProtKB-ARBA"/>
</dbReference>
<dbReference type="InterPro" id="IPR002772">
    <property type="entry name" value="Glyco_hydro_3_C"/>
</dbReference>